<reference evidence="3" key="1">
    <citation type="journal article" date="2012" name="Nat. Biotechnol.">
        <title>Reference genome sequence of the model plant Setaria.</title>
        <authorList>
            <person name="Bennetzen J.L."/>
            <person name="Schmutz J."/>
            <person name="Wang H."/>
            <person name="Percifield R."/>
            <person name="Hawkins J."/>
            <person name="Pontaroli A.C."/>
            <person name="Estep M."/>
            <person name="Feng L."/>
            <person name="Vaughn J.N."/>
            <person name="Grimwood J."/>
            <person name="Jenkins J."/>
            <person name="Barry K."/>
            <person name="Lindquist E."/>
            <person name="Hellsten U."/>
            <person name="Deshpande S."/>
            <person name="Wang X."/>
            <person name="Wu X."/>
            <person name="Mitros T."/>
            <person name="Triplett J."/>
            <person name="Yang X."/>
            <person name="Ye C.Y."/>
            <person name="Mauro-Herrera M."/>
            <person name="Wang L."/>
            <person name="Li P."/>
            <person name="Sharma M."/>
            <person name="Sharma R."/>
            <person name="Ronald P.C."/>
            <person name="Panaud O."/>
            <person name="Kellogg E.A."/>
            <person name="Brutnell T.P."/>
            <person name="Doust A.N."/>
            <person name="Tuskan G.A."/>
            <person name="Rokhsar D."/>
            <person name="Devos K.M."/>
        </authorList>
    </citation>
    <scope>NUCLEOTIDE SEQUENCE [LARGE SCALE GENOMIC DNA]</scope>
    <source>
        <strain evidence="3">Yugu1</strain>
    </source>
</reference>
<evidence type="ECO:0000256" key="2">
    <source>
        <dbReference type="SAM" id="Phobius"/>
    </source>
</evidence>
<gene>
    <name evidence="3" type="ORF">SETIT_3G298500v2</name>
</gene>
<organism evidence="3">
    <name type="scientific">Setaria italica</name>
    <name type="common">Foxtail millet</name>
    <name type="synonym">Panicum italicum</name>
    <dbReference type="NCBI Taxonomy" id="4555"/>
    <lineage>
        <taxon>Eukaryota</taxon>
        <taxon>Viridiplantae</taxon>
        <taxon>Streptophyta</taxon>
        <taxon>Embryophyta</taxon>
        <taxon>Tracheophyta</taxon>
        <taxon>Spermatophyta</taxon>
        <taxon>Magnoliopsida</taxon>
        <taxon>Liliopsida</taxon>
        <taxon>Poales</taxon>
        <taxon>Poaceae</taxon>
        <taxon>PACMAD clade</taxon>
        <taxon>Panicoideae</taxon>
        <taxon>Panicodae</taxon>
        <taxon>Paniceae</taxon>
        <taxon>Cenchrinae</taxon>
        <taxon>Setaria</taxon>
    </lineage>
</organism>
<evidence type="ECO:0000256" key="1">
    <source>
        <dbReference type="SAM" id="MobiDB-lite"/>
    </source>
</evidence>
<keyword evidence="2" id="KW-1133">Transmembrane helix</keyword>
<evidence type="ECO:0000313" key="3">
    <source>
        <dbReference type="EMBL" id="RCV18402.1"/>
    </source>
</evidence>
<feature type="transmembrane region" description="Helical" evidence="2">
    <location>
        <begin position="65"/>
        <end position="83"/>
    </location>
</feature>
<keyword evidence="2" id="KW-0472">Membrane</keyword>
<keyword evidence="2" id="KW-0812">Transmembrane</keyword>
<name>A0A368QKI5_SETIT</name>
<feature type="region of interest" description="Disordered" evidence="1">
    <location>
        <begin position="102"/>
        <end position="139"/>
    </location>
</feature>
<proteinExistence type="predicted"/>
<accession>A0A368QKI5</accession>
<protein>
    <submittedName>
        <fullName evidence="3">Uncharacterized protein</fullName>
    </submittedName>
</protein>
<dbReference type="AlphaFoldDB" id="A0A368QKI5"/>
<dbReference type="EMBL" id="CM003530">
    <property type="protein sequence ID" value="RCV18402.1"/>
    <property type="molecule type" value="Genomic_DNA"/>
</dbReference>
<reference evidence="3" key="2">
    <citation type="submission" date="2015-07" db="EMBL/GenBank/DDBJ databases">
        <authorList>
            <person name="Noorani M."/>
        </authorList>
    </citation>
    <scope>NUCLEOTIDE SEQUENCE</scope>
    <source>
        <strain evidence="3">Yugu1</strain>
    </source>
</reference>
<sequence length="139" mass="14860">MRTSRGHSLPELMVGTCDSARPGQPSLLWHLECHPHKREVTHEVGASEEQRSILSPGRRAMETHLPFLFLILISFSIQIWGGLSFGCFARVNGEDAGDLQRTKDGALAADQRGGGTCSTGTAAPSPLRPATSSGIVRPG</sequence>
<feature type="compositionally biased region" description="Polar residues" evidence="1">
    <location>
        <begin position="130"/>
        <end position="139"/>
    </location>
</feature>